<protein>
    <submittedName>
        <fullName evidence="1">Uncharacterized protein</fullName>
    </submittedName>
</protein>
<dbReference type="Proteomes" id="UP000187203">
    <property type="component" value="Unassembled WGS sequence"/>
</dbReference>
<organism evidence="1 2">
    <name type="scientific">Corchorus olitorius</name>
    <dbReference type="NCBI Taxonomy" id="93759"/>
    <lineage>
        <taxon>Eukaryota</taxon>
        <taxon>Viridiplantae</taxon>
        <taxon>Streptophyta</taxon>
        <taxon>Embryophyta</taxon>
        <taxon>Tracheophyta</taxon>
        <taxon>Spermatophyta</taxon>
        <taxon>Magnoliopsida</taxon>
        <taxon>eudicotyledons</taxon>
        <taxon>Gunneridae</taxon>
        <taxon>Pentapetalae</taxon>
        <taxon>rosids</taxon>
        <taxon>malvids</taxon>
        <taxon>Malvales</taxon>
        <taxon>Malvaceae</taxon>
        <taxon>Grewioideae</taxon>
        <taxon>Apeibeae</taxon>
        <taxon>Corchorus</taxon>
    </lineage>
</organism>
<proteinExistence type="predicted"/>
<accession>A0A1R3JYM0</accession>
<evidence type="ECO:0000313" key="2">
    <source>
        <dbReference type="Proteomes" id="UP000187203"/>
    </source>
</evidence>
<reference evidence="2" key="1">
    <citation type="submission" date="2013-09" db="EMBL/GenBank/DDBJ databases">
        <title>Corchorus olitorius genome sequencing.</title>
        <authorList>
            <person name="Alam M."/>
            <person name="Haque M.S."/>
            <person name="Islam M.S."/>
            <person name="Emdad E.M."/>
            <person name="Islam M.M."/>
            <person name="Ahmed B."/>
            <person name="Halim A."/>
            <person name="Hossen Q.M.M."/>
            <person name="Hossain M.Z."/>
            <person name="Ahmed R."/>
            <person name="Khan M.M."/>
            <person name="Islam R."/>
            <person name="Rashid M.M."/>
            <person name="Khan S.A."/>
            <person name="Rahman M.S."/>
            <person name="Alam M."/>
            <person name="Yahiya A.S."/>
            <person name="Khan M.S."/>
            <person name="Azam M.S."/>
            <person name="Haque T."/>
            <person name="Lashkar M.Z.H."/>
            <person name="Akhand A.I."/>
            <person name="Morshed G."/>
            <person name="Roy S."/>
            <person name="Uddin K.S."/>
            <person name="Rabeya T."/>
            <person name="Hossain A.S."/>
            <person name="Chowdhury A."/>
            <person name="Snigdha A.R."/>
            <person name="Mortoza M.S."/>
            <person name="Matin S.A."/>
            <person name="Hoque S.M.E."/>
            <person name="Islam M.K."/>
            <person name="Roy D.K."/>
            <person name="Haider R."/>
            <person name="Moosa M.M."/>
            <person name="Elias S.M."/>
            <person name="Hasan A.M."/>
            <person name="Jahan S."/>
            <person name="Shafiuddin M."/>
            <person name="Mahmood N."/>
            <person name="Shommy N.S."/>
        </authorList>
    </citation>
    <scope>NUCLEOTIDE SEQUENCE [LARGE SCALE GENOMIC DNA]</scope>
    <source>
        <strain evidence="2">cv. O-4</strain>
    </source>
</reference>
<dbReference type="EMBL" id="AWUE01015023">
    <property type="protein sequence ID" value="OMO99921.1"/>
    <property type="molecule type" value="Genomic_DNA"/>
</dbReference>
<dbReference type="OrthoDB" id="10270904at2759"/>
<sequence>MGAPCTGLERLWQRGKWNKREAKPAKKLEF</sequence>
<gene>
    <name evidence="1" type="ORF">COLO4_13033</name>
</gene>
<dbReference type="AlphaFoldDB" id="A0A1R3JYM0"/>
<name>A0A1R3JYM0_9ROSI</name>
<keyword evidence="2" id="KW-1185">Reference proteome</keyword>
<comment type="caution">
    <text evidence="1">The sequence shown here is derived from an EMBL/GenBank/DDBJ whole genome shotgun (WGS) entry which is preliminary data.</text>
</comment>
<evidence type="ECO:0000313" key="1">
    <source>
        <dbReference type="EMBL" id="OMO99921.1"/>
    </source>
</evidence>